<comment type="caution">
    <text evidence="2">The sequence shown here is derived from an EMBL/GenBank/DDBJ whole genome shotgun (WGS) entry which is preliminary data.</text>
</comment>
<gene>
    <name evidence="2" type="ORF">WMO64_09070</name>
</gene>
<evidence type="ECO:0000313" key="3">
    <source>
        <dbReference type="Proteomes" id="UP001464378"/>
    </source>
</evidence>
<feature type="domain" description="HTH cro/C1-type" evidence="1">
    <location>
        <begin position="152"/>
        <end position="209"/>
    </location>
</feature>
<dbReference type="EMBL" id="JBBMFK010000013">
    <property type="protein sequence ID" value="MEQ2443622.1"/>
    <property type="molecule type" value="Genomic_DNA"/>
</dbReference>
<accession>A0ABV1E8I1</accession>
<dbReference type="Proteomes" id="UP001464378">
    <property type="component" value="Unassembled WGS sequence"/>
</dbReference>
<organism evidence="2 3">
    <name type="scientific">Pseudoflavonifractor intestinihominis</name>
    <dbReference type="NCBI Taxonomy" id="3133171"/>
    <lineage>
        <taxon>Bacteria</taxon>
        <taxon>Bacillati</taxon>
        <taxon>Bacillota</taxon>
        <taxon>Clostridia</taxon>
        <taxon>Eubacteriales</taxon>
        <taxon>Oscillospiraceae</taxon>
        <taxon>Pseudoflavonifractor</taxon>
    </lineage>
</organism>
<evidence type="ECO:0000259" key="1">
    <source>
        <dbReference type="PROSITE" id="PS50943"/>
    </source>
</evidence>
<keyword evidence="3" id="KW-1185">Reference proteome</keyword>
<dbReference type="InterPro" id="IPR010982">
    <property type="entry name" value="Lambda_DNA-bd_dom_sf"/>
</dbReference>
<evidence type="ECO:0000313" key="2">
    <source>
        <dbReference type="EMBL" id="MEQ2443622.1"/>
    </source>
</evidence>
<dbReference type="Gene3D" id="1.10.260.40">
    <property type="entry name" value="lambda repressor-like DNA-binding domains"/>
    <property type="match status" value="1"/>
</dbReference>
<reference evidence="2 3" key="1">
    <citation type="submission" date="2024-03" db="EMBL/GenBank/DDBJ databases">
        <title>Human intestinal bacterial collection.</title>
        <authorList>
            <person name="Pauvert C."/>
            <person name="Hitch T.C.A."/>
            <person name="Clavel T."/>
        </authorList>
    </citation>
    <scope>NUCLEOTIDE SEQUENCE [LARGE SCALE GENOMIC DNA]</scope>
    <source>
        <strain evidence="2 3">CLA-AP-H29</strain>
    </source>
</reference>
<dbReference type="SMART" id="SM00530">
    <property type="entry name" value="HTH_XRE"/>
    <property type="match status" value="1"/>
</dbReference>
<dbReference type="RefSeq" id="WP_349231758.1">
    <property type="nucleotide sequence ID" value="NZ_JBBMFK010000013.1"/>
</dbReference>
<dbReference type="SUPFAM" id="SSF47413">
    <property type="entry name" value="lambda repressor-like DNA-binding domains"/>
    <property type="match status" value="1"/>
</dbReference>
<dbReference type="PROSITE" id="PS50943">
    <property type="entry name" value="HTH_CROC1"/>
    <property type="match status" value="1"/>
</dbReference>
<sequence>MMNAYDNVYLEKARTALGRMLDFAVHDLGYSLETFYDLFLASGIADRFGRGDFTVIVGQSGVELAYDVLEQSGISRKRVKPNYPVDRSVEYWTGWALAYYQWETGLSFEEINAYIPIRQVSAFYHPYHEMDIRQFCDRMNELYRVAKPDTNLKLRRQKVKLTQKELADASGVPIRTIQQYEQRQKNINKAQVEYLVMLARILCCDIEDILEKVV</sequence>
<dbReference type="Pfam" id="PF01381">
    <property type="entry name" value="HTH_3"/>
    <property type="match status" value="1"/>
</dbReference>
<dbReference type="CDD" id="cd00093">
    <property type="entry name" value="HTH_XRE"/>
    <property type="match status" value="1"/>
</dbReference>
<name>A0ABV1E8I1_9FIRM</name>
<protein>
    <submittedName>
        <fullName evidence="2">Helix-turn-helix transcriptional regulator</fullName>
    </submittedName>
</protein>
<proteinExistence type="predicted"/>
<dbReference type="InterPro" id="IPR001387">
    <property type="entry name" value="Cro/C1-type_HTH"/>
</dbReference>